<evidence type="ECO:0000313" key="2">
    <source>
        <dbReference type="EMBL" id="CAA9376846.1"/>
    </source>
</evidence>
<dbReference type="EMBL" id="CADCTR010002980">
    <property type="protein sequence ID" value="CAA9376846.1"/>
    <property type="molecule type" value="Genomic_DNA"/>
</dbReference>
<proteinExistence type="predicted"/>
<dbReference type="AlphaFoldDB" id="A0A6J4N8B8"/>
<evidence type="ECO:0000256" key="1">
    <source>
        <dbReference type="SAM" id="Phobius"/>
    </source>
</evidence>
<protein>
    <submittedName>
        <fullName evidence="2">Uncharacterized protein</fullName>
    </submittedName>
</protein>
<organism evidence="2">
    <name type="scientific">uncultured Chloroflexia bacterium</name>
    <dbReference type="NCBI Taxonomy" id="1672391"/>
    <lineage>
        <taxon>Bacteria</taxon>
        <taxon>Bacillati</taxon>
        <taxon>Chloroflexota</taxon>
        <taxon>Chloroflexia</taxon>
        <taxon>environmental samples</taxon>
    </lineage>
</organism>
<keyword evidence="1" id="KW-0472">Membrane</keyword>
<keyword evidence="1" id="KW-1133">Transmembrane helix</keyword>
<reference evidence="2" key="1">
    <citation type="submission" date="2020-02" db="EMBL/GenBank/DDBJ databases">
        <authorList>
            <person name="Meier V. D."/>
        </authorList>
    </citation>
    <scope>NUCLEOTIDE SEQUENCE</scope>
    <source>
        <strain evidence="2">AVDCRST_MAG93</strain>
    </source>
</reference>
<gene>
    <name evidence="2" type="ORF">AVDCRST_MAG93-8887</name>
</gene>
<name>A0A6J4N8B8_9CHLR</name>
<keyword evidence="1" id="KW-0812">Transmembrane</keyword>
<accession>A0A6J4N8B8</accession>
<feature type="transmembrane region" description="Helical" evidence="1">
    <location>
        <begin position="6"/>
        <end position="27"/>
    </location>
</feature>
<sequence>MSEQLGPLATAIATVVVALIGGGAGYLTAGWKVRELRVAHAQKLRDSYLENARKVAGEVYIPLAIVLAELSRSYSEFRVHVDFQASTAPVGAINRFKAACGRFDSTYSELLSRGASAYLTLHLEEELQDFALFLRGSVEAESITRKATLSPKFAGVAYSEIQVQGARSIAMLRVLERASAGIIRTLVPFRLVELSVTEETLASPVTSRDFEQRFQRSTLPMGVLIKEVTLGSRSG</sequence>